<feature type="transmembrane region" description="Helical" evidence="6">
    <location>
        <begin position="12"/>
        <end position="32"/>
    </location>
</feature>
<dbReference type="PRINTS" id="PR00176">
    <property type="entry name" value="NANEUSMPORT"/>
</dbReference>
<name>B8D478_DESA1</name>
<dbReference type="PANTHER" id="PTHR42948:SF1">
    <property type="entry name" value="TRANSPORTER"/>
    <property type="match status" value="1"/>
</dbReference>
<evidence type="ECO:0000313" key="8">
    <source>
        <dbReference type="Proteomes" id="UP000006903"/>
    </source>
</evidence>
<keyword evidence="5 6" id="KW-0472">Membrane</keyword>
<dbReference type="KEGG" id="dka:DKAM_0583"/>
<dbReference type="SUPFAM" id="SSF161070">
    <property type="entry name" value="SNF-like"/>
    <property type="match status" value="1"/>
</dbReference>
<proteinExistence type="predicted"/>
<feature type="transmembrane region" description="Helical" evidence="6">
    <location>
        <begin position="97"/>
        <end position="115"/>
    </location>
</feature>
<evidence type="ECO:0000313" key="7">
    <source>
        <dbReference type="EMBL" id="ACL10909.1"/>
    </source>
</evidence>
<evidence type="ECO:0000256" key="1">
    <source>
        <dbReference type="ARBA" id="ARBA00004141"/>
    </source>
</evidence>
<evidence type="ECO:0000256" key="5">
    <source>
        <dbReference type="ARBA" id="ARBA00023136"/>
    </source>
</evidence>
<dbReference type="eggNOG" id="arCOG04466">
    <property type="taxonomic scope" value="Archaea"/>
</dbReference>
<sequence>MGPVSRERETWATRFGLILSMAGNAIGLGNFWRFPRLLAANGGGAFMIPYFIALLLLGIPLMWVEWSTGRYGGKYGHGTLGPMFYLMARESVKPRTALIFGIIGGMLAFAVTTLLNSYYIHVIGWTAAYVIYSAAGSYYGANTVEFFNNHIANTSMVLATWSIPMILLFIAAYRGVAKGIELFNKIMMPLLYVFAIILAIRSITTGAPVRPDWSSWAGLRYSWNPDFETLRSNFWVISLAAAGQIFFTLSLGMGIIHNYASYVKKDDDIALAGLTTTSLNEVAEVILGGTIAVPLAYAYLGPDVVKQGSLGLAFMALPNVFTALGDVGRVFGMLWFLLLFFAGWTSAIAMYNYLVALLEEDLGINRRLGSLIVFILYFLLGLPVALDSSLTYFGELDNWVGSYLLVVLGLFDVIVGVYLFKPDNLWKELHTGALIRVPSLFKYILMTLTPIYILILLVGTTIDYYNQGVFAQADPLIVRARIAIILVLIIGAIETYYGIKKKYGKELAENRKIIVVE</sequence>
<dbReference type="InterPro" id="IPR037272">
    <property type="entry name" value="SNS_sf"/>
</dbReference>
<reference evidence="7 8" key="1">
    <citation type="journal article" date="2009" name="J. Bacteriol.">
        <title>Complete genome sequence of the anaerobic, protein-degrading hyperthermophilic crenarchaeon Desulfurococcus kamchatkensis.</title>
        <authorList>
            <person name="Ravin N.V."/>
            <person name="Mardanov A.V."/>
            <person name="Beletsky A.V."/>
            <person name="Kublanov I.V."/>
            <person name="Kolganova T.V."/>
            <person name="Lebedinsky A.V."/>
            <person name="Chernyh N.A."/>
            <person name="Bonch-Osmolovskaya E.A."/>
            <person name="Skryabin K.G."/>
        </authorList>
    </citation>
    <scope>NUCLEOTIDE SEQUENCE [LARGE SCALE GENOMIC DNA]</scope>
    <source>
        <strain evidence="8">DSM 18924 / JCM 16383 / VKM B-2413 / 1221n</strain>
    </source>
</reference>
<keyword evidence="2" id="KW-0813">Transport</keyword>
<feature type="transmembrane region" description="Helical" evidence="6">
    <location>
        <begin position="122"/>
        <end position="139"/>
    </location>
</feature>
<dbReference type="CDD" id="cd10333">
    <property type="entry name" value="LeuT-like_sbd"/>
    <property type="match status" value="1"/>
</dbReference>
<gene>
    <name evidence="7" type="ordered locus">DKAM_0583</name>
</gene>
<dbReference type="Pfam" id="PF00209">
    <property type="entry name" value="SNF"/>
    <property type="match status" value="2"/>
</dbReference>
<feature type="transmembrane region" description="Helical" evidence="6">
    <location>
        <begin position="186"/>
        <end position="204"/>
    </location>
</feature>
<dbReference type="PROSITE" id="PS50267">
    <property type="entry name" value="NA_NEUROTRAN_SYMP_3"/>
    <property type="match status" value="1"/>
</dbReference>
<dbReference type="Proteomes" id="UP000006903">
    <property type="component" value="Chromosome"/>
</dbReference>
<accession>B8D478</accession>
<evidence type="ECO:0000256" key="6">
    <source>
        <dbReference type="SAM" id="Phobius"/>
    </source>
</evidence>
<dbReference type="HOGENOM" id="CLU_006855_3_3_2"/>
<feature type="transmembrane region" description="Helical" evidence="6">
    <location>
        <begin position="334"/>
        <end position="356"/>
    </location>
</feature>
<feature type="transmembrane region" description="Helical" evidence="6">
    <location>
        <begin position="398"/>
        <end position="420"/>
    </location>
</feature>
<feature type="transmembrane region" description="Helical" evidence="6">
    <location>
        <begin position="44"/>
        <end position="64"/>
    </location>
</feature>
<feature type="transmembrane region" description="Helical" evidence="6">
    <location>
        <begin position="234"/>
        <end position="260"/>
    </location>
</feature>
<feature type="transmembrane region" description="Helical" evidence="6">
    <location>
        <begin position="482"/>
        <end position="499"/>
    </location>
</feature>
<dbReference type="InterPro" id="IPR000175">
    <property type="entry name" value="Na/ntran_symport"/>
</dbReference>
<protein>
    <submittedName>
        <fullName evidence="7">Sodium-dependent transporter</fullName>
    </submittedName>
</protein>
<dbReference type="PANTHER" id="PTHR42948">
    <property type="entry name" value="TRANSPORTER"/>
    <property type="match status" value="1"/>
</dbReference>
<dbReference type="AlphaFoldDB" id="B8D478"/>
<dbReference type="EMBL" id="CP001140">
    <property type="protein sequence ID" value="ACL10909.1"/>
    <property type="molecule type" value="Genomic_DNA"/>
</dbReference>
<comment type="subcellular location">
    <subcellularLocation>
        <location evidence="1">Membrane</location>
        <topology evidence="1">Multi-pass membrane protein</topology>
    </subcellularLocation>
</comment>
<evidence type="ECO:0000256" key="3">
    <source>
        <dbReference type="ARBA" id="ARBA00022692"/>
    </source>
</evidence>
<feature type="transmembrane region" description="Helical" evidence="6">
    <location>
        <begin position="368"/>
        <end position="386"/>
    </location>
</feature>
<dbReference type="GO" id="GO:0016020">
    <property type="term" value="C:membrane"/>
    <property type="evidence" value="ECO:0007669"/>
    <property type="project" value="UniProtKB-SubCell"/>
</dbReference>
<feature type="transmembrane region" description="Helical" evidence="6">
    <location>
        <begin position="281"/>
        <end position="300"/>
    </location>
</feature>
<keyword evidence="4 6" id="KW-1133">Transmembrane helix</keyword>
<organism evidence="7 8">
    <name type="scientific">Desulfurococcus amylolyticus (strain DSM 18924 / JCM 16383 / VKM B-2413 / 1221n)</name>
    <name type="common">Desulfurococcus kamchatkensis</name>
    <dbReference type="NCBI Taxonomy" id="490899"/>
    <lineage>
        <taxon>Archaea</taxon>
        <taxon>Thermoproteota</taxon>
        <taxon>Thermoprotei</taxon>
        <taxon>Desulfurococcales</taxon>
        <taxon>Desulfurococcaceae</taxon>
        <taxon>Desulfurococcus</taxon>
    </lineage>
</organism>
<evidence type="ECO:0000256" key="4">
    <source>
        <dbReference type="ARBA" id="ARBA00022989"/>
    </source>
</evidence>
<keyword evidence="3 6" id="KW-0812">Transmembrane</keyword>
<dbReference type="NCBIfam" id="NF037979">
    <property type="entry name" value="Na_transp"/>
    <property type="match status" value="1"/>
</dbReference>
<feature type="transmembrane region" description="Helical" evidence="6">
    <location>
        <begin position="151"/>
        <end position="174"/>
    </location>
</feature>
<evidence type="ECO:0000256" key="2">
    <source>
        <dbReference type="ARBA" id="ARBA00022448"/>
    </source>
</evidence>
<feature type="transmembrane region" description="Helical" evidence="6">
    <location>
        <begin position="440"/>
        <end position="462"/>
    </location>
</feature>
<dbReference type="STRING" id="490899.DKAM_0583"/>